<dbReference type="Proteomes" id="UP001249851">
    <property type="component" value="Unassembled WGS sequence"/>
</dbReference>
<proteinExistence type="predicted"/>
<comment type="caution">
    <text evidence="2">The sequence shown here is derived from an EMBL/GenBank/DDBJ whole genome shotgun (WGS) entry which is preliminary data.</text>
</comment>
<evidence type="ECO:0000256" key="1">
    <source>
        <dbReference type="SAM" id="MobiDB-lite"/>
    </source>
</evidence>
<feature type="non-terminal residue" evidence="2">
    <location>
        <position position="163"/>
    </location>
</feature>
<evidence type="ECO:0000313" key="2">
    <source>
        <dbReference type="EMBL" id="KAK2565668.1"/>
    </source>
</evidence>
<reference evidence="2" key="2">
    <citation type="journal article" date="2023" name="Science">
        <title>Genomic signatures of disease resistance in endangered staghorn corals.</title>
        <authorList>
            <person name="Vollmer S.V."/>
            <person name="Selwyn J.D."/>
            <person name="Despard B.A."/>
            <person name="Roesel C.L."/>
        </authorList>
    </citation>
    <scope>NUCLEOTIDE SEQUENCE</scope>
    <source>
        <strain evidence="2">K2</strain>
    </source>
</reference>
<dbReference type="AlphaFoldDB" id="A0AAD9V8X7"/>
<gene>
    <name evidence="2" type="ORF">P5673_010823</name>
</gene>
<reference evidence="2" key="1">
    <citation type="journal article" date="2023" name="G3 (Bethesda)">
        <title>Whole genome assembly and annotation of the endangered Caribbean coral Acropora cervicornis.</title>
        <authorList>
            <person name="Selwyn J.D."/>
            <person name="Vollmer S.V."/>
        </authorList>
    </citation>
    <scope>NUCLEOTIDE SEQUENCE</scope>
    <source>
        <strain evidence="2">K2</strain>
    </source>
</reference>
<keyword evidence="3" id="KW-1185">Reference proteome</keyword>
<name>A0AAD9V8X7_ACRCE</name>
<accession>A0AAD9V8X7</accession>
<sequence length="163" mass="18032">PEYASTLIPVSAVRENPDLPGSSTSGRKRHQSASSSDPEENSSPRHKTSNNEIDAFSVTALEEDVNELLSNNSQTDVNEEFLTELSVGLVHEEKKGPKVTTQLAGIQPENCSEVTVTRVNPEIWAPLNAAQRKTDLRMANLQQILQKQLLLRLWQQTNSTSIL</sequence>
<protein>
    <submittedName>
        <fullName evidence="2">Uncharacterized protein</fullName>
    </submittedName>
</protein>
<organism evidence="2 3">
    <name type="scientific">Acropora cervicornis</name>
    <name type="common">Staghorn coral</name>
    <dbReference type="NCBI Taxonomy" id="6130"/>
    <lineage>
        <taxon>Eukaryota</taxon>
        <taxon>Metazoa</taxon>
        <taxon>Cnidaria</taxon>
        <taxon>Anthozoa</taxon>
        <taxon>Hexacorallia</taxon>
        <taxon>Scleractinia</taxon>
        <taxon>Astrocoeniina</taxon>
        <taxon>Acroporidae</taxon>
        <taxon>Acropora</taxon>
    </lineage>
</organism>
<dbReference type="EMBL" id="JARQWQ010000019">
    <property type="protein sequence ID" value="KAK2565668.1"/>
    <property type="molecule type" value="Genomic_DNA"/>
</dbReference>
<evidence type="ECO:0000313" key="3">
    <source>
        <dbReference type="Proteomes" id="UP001249851"/>
    </source>
</evidence>
<feature type="region of interest" description="Disordered" evidence="1">
    <location>
        <begin position="1"/>
        <end position="51"/>
    </location>
</feature>